<evidence type="ECO:0008006" key="3">
    <source>
        <dbReference type="Google" id="ProtNLM"/>
    </source>
</evidence>
<dbReference type="RefSeq" id="WP_289473623.1">
    <property type="nucleotide sequence ID" value="NZ_JAUCMN010000005.1"/>
</dbReference>
<name>A0ABT7TQK4_9MICO</name>
<gene>
    <name evidence="1" type="ORF">QUG93_09305</name>
</gene>
<organism evidence="1 2">
    <name type="scientific">Curtobacterium caseinilyticum</name>
    <dbReference type="NCBI Taxonomy" id="3055137"/>
    <lineage>
        <taxon>Bacteria</taxon>
        <taxon>Bacillati</taxon>
        <taxon>Actinomycetota</taxon>
        <taxon>Actinomycetes</taxon>
        <taxon>Micrococcales</taxon>
        <taxon>Microbacteriaceae</taxon>
        <taxon>Curtobacterium</taxon>
    </lineage>
</organism>
<keyword evidence="2" id="KW-1185">Reference proteome</keyword>
<evidence type="ECO:0000313" key="2">
    <source>
        <dbReference type="Proteomes" id="UP001236404"/>
    </source>
</evidence>
<reference evidence="1 2" key="1">
    <citation type="submission" date="2023-06" db="EMBL/GenBank/DDBJ databases">
        <authorList>
            <person name="Feng G."/>
            <person name="Li J."/>
            <person name="Zhu H."/>
        </authorList>
    </citation>
    <scope>NUCLEOTIDE SEQUENCE [LARGE SCALE GENOMIC DNA]</scope>
    <source>
        <strain evidence="1 2">RHCKG28</strain>
    </source>
</reference>
<evidence type="ECO:0000313" key="1">
    <source>
        <dbReference type="EMBL" id="MDM7891881.1"/>
    </source>
</evidence>
<sequence>MAVTGALALVLSGCTADQDQVTSPSRVLQTVDTTLATNGAVNAISDTTISVAGERSSSKTVDHDVTKAAGDLPLRITTQYTTDKRSGTDLADLDGYSGRVEIDVTVENLTVRSQNLSYDVAGASRSTPALVGAPFSVAASTVLDGVAPDRIVTESVDGGASTDGVVSTNASGDAVVQWGRLLAPPTSGASSTLHLVADVSDFSAPAIDVAAQPGLTTDLSTSGVMNGAFGSETDSELALQRRTIDLIARVNEVLARAGGTITEVRTNLESTSETLGVRTAERLQESSASLASTMQSLSGELGSLNGDLGSIVQATQSTVLQQLQQTTGSLDALLGDTSATAPEPVLDGEGCKAVPQTGAAGSSVYGNLLRVSAQLEGYADASEACKQQVSAQLATSVGPASPDAAACAAQEARGSLTCALWESSAAVNTSLIGLVSKGRQLADGLDPNLADTAIEQSDALNAQLQEIAGRLDALGSDQDGAVEQALTELDGLVTTTEQSVRPVQEAVANVRSRAQSSRSELGELDSRFDRSMQAQNRALADRLCELARPGLFSSEQLDQDEVDALRGYLTATPCPGTDQPEGTTLRPGFGFTTPMDQRLDEQATAWDALIAETDPRSTTGVGSALNELATAVGALRQGVQEVRSAVQQDGGSVAGSVQQLKGLLEEAEESGTVVTGQLQQVRDQQKELQDAVREAFQKASDDSGKQVQALIDDQVRKVSETAGTSRKAVVDAFDKSIAGLRTTSGEVTTDSKGTIDEQKGALQEQSSGLASAVDEQTVASLQRIDASTSASVRDVEGASTLLTGDLNRVMLDLGDRKVNGSGILGAMATSAAKSDSADYQLALASQNASGYANVRAEDVAGILLQQEQLRASLDRAAKLPAFRLDVPSSATSTTLYAFRIGAER</sequence>
<comment type="caution">
    <text evidence="1">The sequence shown here is derived from an EMBL/GenBank/DDBJ whole genome shotgun (WGS) entry which is preliminary data.</text>
</comment>
<protein>
    <recommendedName>
        <fullName evidence="3">Nucleic acid-binding Zn-ribbon protein</fullName>
    </recommendedName>
</protein>
<proteinExistence type="predicted"/>
<accession>A0ABT7TQK4</accession>
<dbReference type="Proteomes" id="UP001236404">
    <property type="component" value="Unassembled WGS sequence"/>
</dbReference>
<dbReference type="EMBL" id="JAUCMN010000005">
    <property type="protein sequence ID" value="MDM7891881.1"/>
    <property type="molecule type" value="Genomic_DNA"/>
</dbReference>